<name>A0A1M6F8S5_MALRU</name>
<dbReference type="OrthoDB" id="344992at2"/>
<dbReference type="AlphaFoldDB" id="A0A1M6F8S5"/>
<evidence type="ECO:0000313" key="2">
    <source>
        <dbReference type="Proteomes" id="UP000184171"/>
    </source>
</evidence>
<keyword evidence="2" id="KW-1185">Reference proteome</keyword>
<reference evidence="1 2" key="1">
    <citation type="submission" date="2016-11" db="EMBL/GenBank/DDBJ databases">
        <authorList>
            <person name="Jaros S."/>
            <person name="Januszkiewicz K."/>
            <person name="Wedrychowicz H."/>
        </authorList>
    </citation>
    <scope>NUCLEOTIDE SEQUENCE [LARGE SCALE GENOMIC DNA]</scope>
    <source>
        <strain evidence="1 2">DSM 5091</strain>
    </source>
</reference>
<gene>
    <name evidence="1" type="ORF">SAMN02745165_01190</name>
</gene>
<sequence length="371" mass="41856">MAALTELPISKLTARLARKDLRRMMALVRLVYRLSKTDKYRQLVRPQLPEICSFDPGHDALMMGYDFHLTADGPKLIEINTNAGGGYIAWLSEAQSSGQDPIKLTGRIQHRLLDTFKQEWRSFSGSDRGPQRVVLVDEEPEEQPLYPEMVACRDWLRREGISSEIAAPGQLQTDSDGVFLNGEKIDLVYNRHCDFFLDDDVMAGLRQAYLAKTVCLSPNPFAYGLLADKRRMILWSDPATLTEFDLSKAEQQLLLQVVPQSRLLADCDDDQVWAERKQLIFKPVTRFGSRGVVLGKGITRKRFAEQDPATTLVQSLVAPSVETSSEGEKFKVDLRLFVYRDRLLGVGARLYQGQVTNLRTVGGGFAPVRLY</sequence>
<dbReference type="SUPFAM" id="SSF56059">
    <property type="entry name" value="Glutathione synthetase ATP-binding domain-like"/>
    <property type="match status" value="1"/>
</dbReference>
<dbReference type="RefSeq" id="WP_072906744.1">
    <property type="nucleotide sequence ID" value="NZ_FQZT01000003.1"/>
</dbReference>
<dbReference type="STRING" id="1122189.SAMN02745165_01190"/>
<accession>A0A1M6F8S5</accession>
<evidence type="ECO:0000313" key="1">
    <source>
        <dbReference type="EMBL" id="SHI93999.1"/>
    </source>
</evidence>
<dbReference type="EMBL" id="FQZT01000003">
    <property type="protein sequence ID" value="SHI93999.1"/>
    <property type="molecule type" value="Genomic_DNA"/>
</dbReference>
<dbReference type="Proteomes" id="UP000184171">
    <property type="component" value="Unassembled WGS sequence"/>
</dbReference>
<proteinExistence type="predicted"/>
<protein>
    <submittedName>
        <fullName evidence="1">Uncharacterized protein</fullName>
    </submittedName>
</protein>
<organism evidence="1 2">
    <name type="scientific">Malonomonas rubra DSM 5091</name>
    <dbReference type="NCBI Taxonomy" id="1122189"/>
    <lineage>
        <taxon>Bacteria</taxon>
        <taxon>Pseudomonadati</taxon>
        <taxon>Thermodesulfobacteriota</taxon>
        <taxon>Desulfuromonadia</taxon>
        <taxon>Desulfuromonadales</taxon>
        <taxon>Geopsychrobacteraceae</taxon>
        <taxon>Malonomonas</taxon>
    </lineage>
</organism>